<keyword evidence="2" id="KW-0812">Transmembrane</keyword>
<gene>
    <name evidence="3" type="ORF">ACFQH5_20290</name>
</gene>
<comment type="caution">
    <text evidence="3">The sequence shown here is derived from an EMBL/GenBank/DDBJ whole genome shotgun (WGS) entry which is preliminary data.</text>
</comment>
<keyword evidence="4" id="KW-1185">Reference proteome</keyword>
<protein>
    <submittedName>
        <fullName evidence="3">Uncharacterized protein</fullName>
    </submittedName>
</protein>
<evidence type="ECO:0000256" key="2">
    <source>
        <dbReference type="SAM" id="Phobius"/>
    </source>
</evidence>
<keyword evidence="1" id="KW-0175">Coiled coil</keyword>
<feature type="coiled-coil region" evidence="1">
    <location>
        <begin position="41"/>
        <end position="75"/>
    </location>
</feature>
<feature type="transmembrane region" description="Helical" evidence="2">
    <location>
        <begin position="20"/>
        <end position="41"/>
    </location>
</feature>
<dbReference type="EMBL" id="JBHSZP010000049">
    <property type="protein sequence ID" value="MFC7091888.1"/>
    <property type="molecule type" value="Genomic_DNA"/>
</dbReference>
<evidence type="ECO:0000313" key="4">
    <source>
        <dbReference type="Proteomes" id="UP001596411"/>
    </source>
</evidence>
<proteinExistence type="predicted"/>
<keyword evidence="2" id="KW-0472">Membrane</keyword>
<name>A0ABW2F4E1_9GAMM</name>
<evidence type="ECO:0000256" key="1">
    <source>
        <dbReference type="SAM" id="Coils"/>
    </source>
</evidence>
<reference evidence="4" key="1">
    <citation type="journal article" date="2019" name="Int. J. Syst. Evol. Microbiol.">
        <title>The Global Catalogue of Microorganisms (GCM) 10K type strain sequencing project: providing services to taxonomists for standard genome sequencing and annotation.</title>
        <authorList>
            <consortium name="The Broad Institute Genomics Platform"/>
            <consortium name="The Broad Institute Genome Sequencing Center for Infectious Disease"/>
            <person name="Wu L."/>
            <person name="Ma J."/>
        </authorList>
    </citation>
    <scope>NUCLEOTIDE SEQUENCE [LARGE SCALE GENOMIC DNA]</scope>
    <source>
        <strain evidence="4">CGMCC 1.13666</strain>
    </source>
</reference>
<keyword evidence="2" id="KW-1133">Transmembrane helix</keyword>
<dbReference type="RefSeq" id="WP_346064134.1">
    <property type="nucleotide sequence ID" value="NZ_BAAADR010000045.1"/>
</dbReference>
<accession>A0ABW2F4E1</accession>
<sequence length="84" mass="9784">MSDPQTPLNVWEMLFEQTPTLLRWALGVLTLGVFSLAGLLYRWHREDMERVNARIDRLEANMHASQQETNRLLLEISQNTSSRS</sequence>
<organism evidence="3 4">
    <name type="scientific">Halomonas salifodinae</name>
    <dbReference type="NCBI Taxonomy" id="438745"/>
    <lineage>
        <taxon>Bacteria</taxon>
        <taxon>Pseudomonadati</taxon>
        <taxon>Pseudomonadota</taxon>
        <taxon>Gammaproteobacteria</taxon>
        <taxon>Oceanospirillales</taxon>
        <taxon>Halomonadaceae</taxon>
        <taxon>Halomonas</taxon>
    </lineage>
</organism>
<dbReference type="Proteomes" id="UP001596411">
    <property type="component" value="Unassembled WGS sequence"/>
</dbReference>
<evidence type="ECO:0000313" key="3">
    <source>
        <dbReference type="EMBL" id="MFC7091888.1"/>
    </source>
</evidence>